<dbReference type="PANTHER" id="PTHR45527">
    <property type="entry name" value="NONRIBOSOMAL PEPTIDE SYNTHETASE"/>
    <property type="match status" value="1"/>
</dbReference>
<dbReference type="Pfam" id="PF00668">
    <property type="entry name" value="Condensation"/>
    <property type="match status" value="2"/>
</dbReference>
<dbReference type="InterPro" id="IPR023213">
    <property type="entry name" value="CAT-like_dom_sf"/>
</dbReference>
<dbReference type="Gene3D" id="3.40.50.1820">
    <property type="entry name" value="alpha/beta hydrolase"/>
    <property type="match status" value="1"/>
</dbReference>
<dbReference type="InterPro" id="IPR001242">
    <property type="entry name" value="Condensation_dom"/>
</dbReference>
<evidence type="ECO:0000313" key="4">
    <source>
        <dbReference type="EMBL" id="MBB5056309.1"/>
    </source>
</evidence>
<dbReference type="PANTHER" id="PTHR45527:SF1">
    <property type="entry name" value="FATTY ACID SYNTHASE"/>
    <property type="match status" value="1"/>
</dbReference>
<dbReference type="Proteomes" id="UP000540989">
    <property type="component" value="Unassembled WGS sequence"/>
</dbReference>
<dbReference type="Gene3D" id="3.30.559.10">
    <property type="entry name" value="Chloramphenicol acetyltransferase-like domain"/>
    <property type="match status" value="2"/>
</dbReference>
<comment type="caution">
    <text evidence="4">The sequence shown here is derived from an EMBL/GenBank/DDBJ whole genome shotgun (WGS) entry which is preliminary data.</text>
</comment>
<dbReference type="SUPFAM" id="SSF53474">
    <property type="entry name" value="alpha/beta-Hydrolases"/>
    <property type="match status" value="1"/>
</dbReference>
<gene>
    <name evidence="4" type="ORF">HDF16_000978</name>
</gene>
<proteinExistence type="predicted"/>
<dbReference type="Gene3D" id="3.30.559.30">
    <property type="entry name" value="Nonribosomal peptide synthetase, condensation domain"/>
    <property type="match status" value="2"/>
</dbReference>
<dbReference type="InterPro" id="IPR001031">
    <property type="entry name" value="Thioesterase"/>
</dbReference>
<dbReference type="GO" id="GO:0047527">
    <property type="term" value="F:2,3-dihydroxybenzoate-serine ligase activity"/>
    <property type="evidence" value="ECO:0007669"/>
    <property type="project" value="TreeGrafter"/>
</dbReference>
<dbReference type="GO" id="GO:0009239">
    <property type="term" value="P:enterobactin biosynthetic process"/>
    <property type="evidence" value="ECO:0007669"/>
    <property type="project" value="TreeGrafter"/>
</dbReference>
<sequence>MADSATKTPPGGEEFYAFPLTPAQMAMWPQGLTTLGDRRYNGAFRMQIAGEVDAAVLEASLRAVAMRQESLRTSFRVSESGPIQVVSPSSDLTIEVVDLTSVAESARSILVDEISTQEAQQTFDLTLGVPLRVKLLRLEEKFSLLTITAHQIICDGWSVGILMQELSEAYNGLLVGGRSPLQDLDFQYGDYVAWQRENQSTNDTRSQLDYWKKQLARVPQLSVPFDKNGSADMVEAGIIAELLPRELSDGILERAKSENATFYVVTMAACMLLLSRYTGESDVALRTPLAGRNRVEFEPIIGQFVNQVVIRNKLRELSTVSELLGQVRDNVWEALANQDVAFEEVIGTIPALNKTGLELFRINFVCQKEYGRNGPSQFKLGEAAMTTIPSKSQGALYDLNFFLVQREIGWRLSLEYKAGLYTQDTAESLLLHFQEILRFLATRGNQRLAELVLSPTESLTKRTVEGAGHGVGNAAGDATPAVEEEPSSQMIAMPGSLAQERFWTLSQLDPANPSFHVPVVMKIAGPLSSEVLARSFQLLIDRHESLRTTFSDRDGEFLQVIHPSYSVSLPDTTISGRSEDERARNLSNAIQAEILKPFDLSTLPLFRTMLCKLGDQEHVLIVTLHHILADAASAQVIQRELWTTYESLNRGEEPSLPPLAIQYADFSVWQRDNLDSDAMKEHLRYWLDQLSGDLKVLDFPTDHPPAYRPTAKGAVETLLLPEDLTRSVKQLAQANDATLYVVTLACFAAMLSRASVTTDLTIGSPVLNRRSETEALIGPFAGPMAIRLNLAGNPTISELIQATRDRTLEALDHTDLPFELLLRNLTLRTQNDRRPLFQFYFMCQTAFVQTRQIQGLTVTPLPSMSVGTPFEMQLAMIERPEGLRAELEYNADLFDKPSVEKWLAYYQKLLKAAVENPNREVSDLPAPPFVGGHSVSHAGHARETRGAGGHATSDRPYVAPRDLVEEMVAQVWEGVLGVPSISVHSNFFDIGGTSLLILKLVPRINAAFDLVLPVPTIFKAPTIELMANVLRQRNIIEKQVVLPLHPSGNRPPLFMIHSYHLYRALPAALGSDQPFYGVMELELSDRHLPYTLKDQVQNYVNHIRQVQPKGPYYIAGFCFFGLVAFEVGAQLEALGETVAFIGLIDTYCPDYWCIQQAAAQPAPETSKLSPRVAALGHHMRKTRGLKLQDKLKLHGEFVMEKLRNQWLSLMLETRVAVYTHFVKKGTRLPSWLKDPALVTRVGVRRHRPVKIASDVYLFPAEDVPLGAEFDPTLGWGVMTTGQVHTMWIPGDHDDMFKEKHIGALAQTIRETMDKARS</sequence>
<dbReference type="SUPFAM" id="SSF52777">
    <property type="entry name" value="CoA-dependent acyltransferases"/>
    <property type="match status" value="4"/>
</dbReference>
<feature type="domain" description="Carrier" evidence="3">
    <location>
        <begin position="959"/>
        <end position="1034"/>
    </location>
</feature>
<evidence type="ECO:0000256" key="1">
    <source>
        <dbReference type="ARBA" id="ARBA00022450"/>
    </source>
</evidence>
<dbReference type="InterPro" id="IPR020806">
    <property type="entry name" value="PKS_PP-bd"/>
</dbReference>
<dbReference type="EMBL" id="JACHIP010000001">
    <property type="protein sequence ID" value="MBB5056309.1"/>
    <property type="molecule type" value="Genomic_DNA"/>
</dbReference>
<dbReference type="SMART" id="SM00823">
    <property type="entry name" value="PKS_PP"/>
    <property type="match status" value="1"/>
</dbReference>
<dbReference type="GO" id="GO:0043041">
    <property type="term" value="P:amino acid activation for nonribosomal peptide biosynthetic process"/>
    <property type="evidence" value="ECO:0007669"/>
    <property type="project" value="TreeGrafter"/>
</dbReference>
<protein>
    <submittedName>
        <fullName evidence="4">Non-ribosomal peptide synthetase component F/thioesterase domain-containing protein</fullName>
    </submittedName>
</protein>
<name>A0A7W7ZB11_9BACT</name>
<dbReference type="Pfam" id="PF00550">
    <property type="entry name" value="PP-binding"/>
    <property type="match status" value="1"/>
</dbReference>
<dbReference type="GO" id="GO:0031177">
    <property type="term" value="F:phosphopantetheine binding"/>
    <property type="evidence" value="ECO:0007669"/>
    <property type="project" value="InterPro"/>
</dbReference>
<organism evidence="4 5">
    <name type="scientific">Granulicella aggregans</name>
    <dbReference type="NCBI Taxonomy" id="474949"/>
    <lineage>
        <taxon>Bacteria</taxon>
        <taxon>Pseudomonadati</taxon>
        <taxon>Acidobacteriota</taxon>
        <taxon>Terriglobia</taxon>
        <taxon>Terriglobales</taxon>
        <taxon>Acidobacteriaceae</taxon>
        <taxon>Granulicella</taxon>
    </lineage>
</organism>
<accession>A0A7W7ZB11</accession>
<dbReference type="InterPro" id="IPR036736">
    <property type="entry name" value="ACP-like_sf"/>
</dbReference>
<dbReference type="PROSITE" id="PS50075">
    <property type="entry name" value="CARRIER"/>
    <property type="match status" value="1"/>
</dbReference>
<keyword evidence="2" id="KW-0597">Phosphoprotein</keyword>
<dbReference type="GO" id="GO:0005829">
    <property type="term" value="C:cytosol"/>
    <property type="evidence" value="ECO:0007669"/>
    <property type="project" value="TreeGrafter"/>
</dbReference>
<keyword evidence="5" id="KW-1185">Reference proteome</keyword>
<dbReference type="CDD" id="cd19531">
    <property type="entry name" value="LCL_NRPS-like"/>
    <property type="match status" value="2"/>
</dbReference>
<evidence type="ECO:0000256" key="2">
    <source>
        <dbReference type="ARBA" id="ARBA00022553"/>
    </source>
</evidence>
<dbReference type="Gene3D" id="1.10.1200.10">
    <property type="entry name" value="ACP-like"/>
    <property type="match status" value="1"/>
</dbReference>
<evidence type="ECO:0000259" key="3">
    <source>
        <dbReference type="PROSITE" id="PS50075"/>
    </source>
</evidence>
<reference evidence="4 5" key="1">
    <citation type="submission" date="2020-08" db="EMBL/GenBank/DDBJ databases">
        <title>Genomic Encyclopedia of Type Strains, Phase IV (KMG-V): Genome sequencing to study the core and pangenomes of soil and plant-associated prokaryotes.</title>
        <authorList>
            <person name="Whitman W."/>
        </authorList>
    </citation>
    <scope>NUCLEOTIDE SEQUENCE [LARGE SCALE GENOMIC DNA]</scope>
    <source>
        <strain evidence="4 5">M8UP14</strain>
    </source>
</reference>
<dbReference type="InterPro" id="IPR029058">
    <property type="entry name" value="AB_hydrolase_fold"/>
</dbReference>
<keyword evidence="1" id="KW-0596">Phosphopantetheine</keyword>
<dbReference type="Pfam" id="PF00975">
    <property type="entry name" value="Thioesterase"/>
    <property type="match status" value="1"/>
</dbReference>
<dbReference type="InterPro" id="IPR009081">
    <property type="entry name" value="PP-bd_ACP"/>
</dbReference>
<dbReference type="SUPFAM" id="SSF47336">
    <property type="entry name" value="ACP-like"/>
    <property type="match status" value="1"/>
</dbReference>
<evidence type="ECO:0000313" key="5">
    <source>
        <dbReference type="Proteomes" id="UP000540989"/>
    </source>
</evidence>
<dbReference type="GO" id="GO:0009366">
    <property type="term" value="C:enterobactin synthetase complex"/>
    <property type="evidence" value="ECO:0007669"/>
    <property type="project" value="TreeGrafter"/>
</dbReference>